<keyword evidence="2" id="KW-1185">Reference proteome</keyword>
<evidence type="ECO:0000313" key="2">
    <source>
        <dbReference type="Proteomes" id="UP000019243"/>
    </source>
</evidence>
<sequence length="187" mass="20966">MKITVMKDLTLDYSGAKLTPDTHRPFIVIALEDLFQRYHFKQFDAVGHSNGGLVLTNFLEYHSSEIKSQLRHLVTVATPYNDTKQTDNGTNSDITKIPTQTHLLTNFIDRNVFIPKSITLLNITGDIKDNHESDGIVPVNSALSGSLIYKDVIQSYREKVVTGKGAGHSDILEDDATKEAIIEFIYR</sequence>
<dbReference type="Gene3D" id="3.40.50.1820">
    <property type="entry name" value="alpha/beta hydrolase"/>
    <property type="match status" value="1"/>
</dbReference>
<dbReference type="STRING" id="1265861.BCAMP_08681"/>
<organism evidence="1 2">
    <name type="scientific">Brochothrix campestris FSL F6-1037</name>
    <dbReference type="NCBI Taxonomy" id="1265861"/>
    <lineage>
        <taxon>Bacteria</taxon>
        <taxon>Bacillati</taxon>
        <taxon>Bacillota</taxon>
        <taxon>Bacilli</taxon>
        <taxon>Bacillales</taxon>
        <taxon>Listeriaceae</taxon>
        <taxon>Brochothrix</taxon>
    </lineage>
</organism>
<dbReference type="InterPro" id="IPR029058">
    <property type="entry name" value="AB_hydrolase_fold"/>
</dbReference>
<dbReference type="Pfam" id="PF06028">
    <property type="entry name" value="DUF915"/>
    <property type="match status" value="1"/>
</dbReference>
<dbReference type="SUPFAM" id="SSF53474">
    <property type="entry name" value="alpha/beta-Hydrolases"/>
    <property type="match status" value="1"/>
</dbReference>
<evidence type="ECO:0000313" key="1">
    <source>
        <dbReference type="EMBL" id="EUJ38617.1"/>
    </source>
</evidence>
<dbReference type="AlphaFoldDB" id="W7CNI7"/>
<dbReference type="EMBL" id="AODH01000035">
    <property type="protein sequence ID" value="EUJ38617.1"/>
    <property type="molecule type" value="Genomic_DNA"/>
</dbReference>
<accession>W7CNI7</accession>
<dbReference type="InterPro" id="IPR010315">
    <property type="entry name" value="DUF915_hydro-like"/>
</dbReference>
<dbReference type="Proteomes" id="UP000019243">
    <property type="component" value="Unassembled WGS sequence"/>
</dbReference>
<reference evidence="1 2" key="1">
    <citation type="submission" date="2012-12" db="EMBL/GenBank/DDBJ databases">
        <title>Novel taxa of Listeriaceae from agricultural environments in the United States.</title>
        <authorList>
            <person name="den Bakker H.C."/>
            <person name="Allred A."/>
            <person name="Warchocki S."/>
            <person name="Wright E.M."/>
            <person name="Burrell A."/>
            <person name="Nightingale K.K."/>
            <person name="Kephart D."/>
            <person name="Wiedmann M."/>
        </authorList>
    </citation>
    <scope>NUCLEOTIDE SEQUENCE [LARGE SCALE GENOMIC DNA]</scope>
    <source>
        <strain evidence="1 2">FSL F6-1037</strain>
    </source>
</reference>
<protein>
    <recommendedName>
        <fullName evidence="3">Alpha/beta hydrolase</fullName>
    </recommendedName>
</protein>
<comment type="caution">
    <text evidence="1">The sequence shown here is derived from an EMBL/GenBank/DDBJ whole genome shotgun (WGS) entry which is preliminary data.</text>
</comment>
<proteinExistence type="predicted"/>
<gene>
    <name evidence="1" type="ORF">BCAMP_08681</name>
</gene>
<name>W7CNI7_9LIST</name>
<evidence type="ECO:0008006" key="3">
    <source>
        <dbReference type="Google" id="ProtNLM"/>
    </source>
</evidence>